<protein>
    <submittedName>
        <fullName evidence="1">Uncharacterized protein</fullName>
    </submittedName>
</protein>
<evidence type="ECO:0000313" key="1">
    <source>
        <dbReference type="EMBL" id="RMI99780.1"/>
    </source>
</evidence>
<dbReference type="AlphaFoldDB" id="A0A3M2R3K2"/>
<organism evidence="1 2">
    <name type="scientific">Fusarium kuroshium</name>
    <dbReference type="NCBI Taxonomy" id="2010991"/>
    <lineage>
        <taxon>Eukaryota</taxon>
        <taxon>Fungi</taxon>
        <taxon>Dikarya</taxon>
        <taxon>Ascomycota</taxon>
        <taxon>Pezizomycotina</taxon>
        <taxon>Sordariomycetes</taxon>
        <taxon>Hypocreomycetidae</taxon>
        <taxon>Hypocreales</taxon>
        <taxon>Nectriaceae</taxon>
        <taxon>Fusarium</taxon>
        <taxon>Fusarium solani species complex</taxon>
    </lineage>
</organism>
<accession>A0A3M2R3K2</accession>
<feature type="non-terminal residue" evidence="1">
    <location>
        <position position="1"/>
    </location>
</feature>
<evidence type="ECO:0000313" key="2">
    <source>
        <dbReference type="Proteomes" id="UP000277212"/>
    </source>
</evidence>
<comment type="caution">
    <text evidence="1">The sequence shown here is derived from an EMBL/GenBank/DDBJ whole genome shotgun (WGS) entry which is preliminary data.</text>
</comment>
<keyword evidence="2" id="KW-1185">Reference proteome</keyword>
<proteinExistence type="predicted"/>
<sequence length="152" mass="17271">AKKGITACEPYHKAKATCKTDSSTKSVAISKVIAMASSFVGRNESSSASSKVEIRRPHVKVDFPPNWDDIKTKQREYQVLKEKSLLDVHILVQQHSRKIDMVEMKLNESQEATQNKVDAVPMTFSRLQQENVRVEALGYDAMMCWKCVLYYS</sequence>
<name>A0A3M2R3K2_9HYPO</name>
<dbReference type="EMBL" id="NKUJ01000716">
    <property type="protein sequence ID" value="RMI99780.1"/>
    <property type="molecule type" value="Genomic_DNA"/>
</dbReference>
<dbReference type="Proteomes" id="UP000277212">
    <property type="component" value="Unassembled WGS sequence"/>
</dbReference>
<gene>
    <name evidence="1" type="ORF">CDV36_015957</name>
</gene>
<reference evidence="1 2" key="1">
    <citation type="submission" date="2017-06" db="EMBL/GenBank/DDBJ databases">
        <title>Comparative genomic analysis of Ambrosia Fusariam Clade fungi.</title>
        <authorList>
            <person name="Stajich J.E."/>
            <person name="Carrillo J."/>
            <person name="Kijimoto T."/>
            <person name="Eskalen A."/>
            <person name="O'Donnell K."/>
            <person name="Kasson M."/>
        </authorList>
    </citation>
    <scope>NUCLEOTIDE SEQUENCE [LARGE SCALE GENOMIC DNA]</scope>
    <source>
        <strain evidence="1">UCR3666</strain>
    </source>
</reference>